<dbReference type="EC" id="5.4.99.12" evidence="4"/>
<evidence type="ECO:0000259" key="6">
    <source>
        <dbReference type="Pfam" id="PF01416"/>
    </source>
</evidence>
<organism evidence="7 8">
    <name type="scientific">Trypanosoma conorhini</name>
    <dbReference type="NCBI Taxonomy" id="83891"/>
    <lineage>
        <taxon>Eukaryota</taxon>
        <taxon>Discoba</taxon>
        <taxon>Euglenozoa</taxon>
        <taxon>Kinetoplastea</taxon>
        <taxon>Metakinetoplastina</taxon>
        <taxon>Trypanosomatida</taxon>
        <taxon>Trypanosomatidae</taxon>
        <taxon>Trypanosoma</taxon>
    </lineage>
</organism>
<gene>
    <name evidence="7" type="ORF">Tco025E_02028</name>
</gene>
<dbReference type="GO" id="GO:0003723">
    <property type="term" value="F:RNA binding"/>
    <property type="evidence" value="ECO:0007669"/>
    <property type="project" value="InterPro"/>
</dbReference>
<dbReference type="EMBL" id="MKKU01000075">
    <property type="protein sequence ID" value="RNF25729.1"/>
    <property type="molecule type" value="Genomic_DNA"/>
</dbReference>
<keyword evidence="3 4" id="KW-0413">Isomerase</keyword>
<dbReference type="GeneID" id="40315639"/>
<dbReference type="RefSeq" id="XP_029230935.1">
    <property type="nucleotide sequence ID" value="XM_029368964.1"/>
</dbReference>
<feature type="region of interest" description="Disordered" evidence="5">
    <location>
        <begin position="393"/>
        <end position="418"/>
    </location>
</feature>
<dbReference type="GO" id="GO:0160147">
    <property type="term" value="F:tRNA pseudouridine(38-40) synthase activity"/>
    <property type="evidence" value="ECO:0007669"/>
    <property type="project" value="UniProtKB-EC"/>
</dbReference>
<dbReference type="OrthoDB" id="25767at2759"/>
<dbReference type="InterPro" id="IPR001406">
    <property type="entry name" value="PsdUridine_synth_TruA"/>
</dbReference>
<evidence type="ECO:0000256" key="5">
    <source>
        <dbReference type="SAM" id="MobiDB-lite"/>
    </source>
</evidence>
<proteinExistence type="inferred from homology"/>
<evidence type="ECO:0000256" key="4">
    <source>
        <dbReference type="RuleBase" id="RU003792"/>
    </source>
</evidence>
<evidence type="ECO:0000256" key="2">
    <source>
        <dbReference type="ARBA" id="ARBA00022694"/>
    </source>
</evidence>
<comment type="similarity">
    <text evidence="1 4">Belongs to the tRNA pseudouridine synthase TruA family.</text>
</comment>
<dbReference type="PANTHER" id="PTHR11142:SF5">
    <property type="entry name" value="TRNA PSEUDOURIDINE(38_39) SYNTHASE"/>
    <property type="match status" value="1"/>
</dbReference>
<evidence type="ECO:0000313" key="7">
    <source>
        <dbReference type="EMBL" id="RNF25729.1"/>
    </source>
</evidence>
<dbReference type="InterPro" id="IPR020095">
    <property type="entry name" value="PsdUridine_synth_TruA_C"/>
</dbReference>
<dbReference type="FunFam" id="3.30.70.580:FF:000022">
    <property type="entry name" value="tRNA pseudouridine synthase"/>
    <property type="match status" value="1"/>
</dbReference>
<dbReference type="GO" id="GO:0031119">
    <property type="term" value="P:tRNA pseudouridine synthesis"/>
    <property type="evidence" value="ECO:0007669"/>
    <property type="project" value="TreeGrafter"/>
</dbReference>
<dbReference type="GO" id="GO:0005634">
    <property type="term" value="C:nucleus"/>
    <property type="evidence" value="ECO:0007669"/>
    <property type="project" value="TreeGrafter"/>
</dbReference>
<comment type="caution">
    <text evidence="7">The sequence shown here is derived from an EMBL/GenBank/DDBJ whole genome shotgun (WGS) entry which is preliminary data.</text>
</comment>
<dbReference type="GO" id="GO:0005737">
    <property type="term" value="C:cytoplasm"/>
    <property type="evidence" value="ECO:0007669"/>
    <property type="project" value="TreeGrafter"/>
</dbReference>
<name>A0A3S5IUG7_9TRYP</name>
<feature type="domain" description="Pseudouridine synthase I TruA alpha/beta" evidence="6">
    <location>
        <begin position="186"/>
        <end position="293"/>
    </location>
</feature>
<dbReference type="Pfam" id="PF01416">
    <property type="entry name" value="PseudoU_synth_1"/>
    <property type="match status" value="1"/>
</dbReference>
<dbReference type="NCBIfam" id="TIGR00071">
    <property type="entry name" value="hisT_truA"/>
    <property type="match status" value="1"/>
</dbReference>
<dbReference type="AlphaFoldDB" id="A0A3S5IUG7"/>
<keyword evidence="2 4" id="KW-0819">tRNA processing</keyword>
<evidence type="ECO:0000256" key="1">
    <source>
        <dbReference type="ARBA" id="ARBA00009375"/>
    </source>
</evidence>
<feature type="compositionally biased region" description="Basic and acidic residues" evidence="5">
    <location>
        <begin position="406"/>
        <end position="416"/>
    </location>
</feature>
<reference evidence="7 8" key="1">
    <citation type="journal article" date="2018" name="BMC Genomics">
        <title>Genomic comparison of Trypanosoma conorhini and Trypanosoma rangeli to Trypanosoma cruzi strains of high and low virulence.</title>
        <authorList>
            <person name="Bradwell K.R."/>
            <person name="Koparde V.N."/>
            <person name="Matveyev A.V."/>
            <person name="Serrano M.G."/>
            <person name="Alves J.M."/>
            <person name="Parikh H."/>
            <person name="Huang B."/>
            <person name="Lee V."/>
            <person name="Espinosa-Alvarez O."/>
            <person name="Ortiz P.A."/>
            <person name="Costa-Martins A.G."/>
            <person name="Teixeira M.M."/>
            <person name="Buck G.A."/>
        </authorList>
    </citation>
    <scope>NUCLEOTIDE SEQUENCE [LARGE SCALE GENOMIC DNA]</scope>
    <source>
        <strain evidence="7 8">025E</strain>
    </source>
</reference>
<dbReference type="InterPro" id="IPR020103">
    <property type="entry name" value="PsdUridine_synth_cat_dom_sf"/>
</dbReference>
<dbReference type="HAMAP" id="MF_00171">
    <property type="entry name" value="TruA"/>
    <property type="match status" value="1"/>
</dbReference>
<keyword evidence="8" id="KW-1185">Reference proteome</keyword>
<feature type="region of interest" description="Disordered" evidence="5">
    <location>
        <begin position="1"/>
        <end position="24"/>
    </location>
</feature>
<dbReference type="Gene3D" id="3.30.70.580">
    <property type="entry name" value="Pseudouridine synthase I, catalytic domain, N-terminal subdomain"/>
    <property type="match status" value="1"/>
</dbReference>
<evidence type="ECO:0000256" key="3">
    <source>
        <dbReference type="ARBA" id="ARBA00023235"/>
    </source>
</evidence>
<dbReference type="GO" id="GO:1990481">
    <property type="term" value="P:mRNA pseudouridine synthesis"/>
    <property type="evidence" value="ECO:0007669"/>
    <property type="project" value="TreeGrafter"/>
</dbReference>
<dbReference type="Proteomes" id="UP000284403">
    <property type="component" value="Unassembled WGS sequence"/>
</dbReference>
<dbReference type="PANTHER" id="PTHR11142">
    <property type="entry name" value="PSEUDOURIDYLATE SYNTHASE"/>
    <property type="match status" value="1"/>
</dbReference>
<comment type="catalytic activity">
    <reaction evidence="4">
        <text>uridine(38/39/40) in tRNA = pseudouridine(38/39/40) in tRNA</text>
        <dbReference type="Rhea" id="RHEA:22376"/>
        <dbReference type="Rhea" id="RHEA-COMP:10085"/>
        <dbReference type="Rhea" id="RHEA-COMP:10087"/>
        <dbReference type="ChEBI" id="CHEBI:65314"/>
        <dbReference type="ChEBI" id="CHEBI:65315"/>
        <dbReference type="EC" id="5.4.99.12"/>
    </reaction>
</comment>
<dbReference type="SUPFAM" id="SSF55120">
    <property type="entry name" value="Pseudouridine synthase"/>
    <property type="match status" value="1"/>
</dbReference>
<dbReference type="Gene3D" id="3.30.70.660">
    <property type="entry name" value="Pseudouridine synthase I, catalytic domain, C-terminal subdomain"/>
    <property type="match status" value="1"/>
</dbReference>
<sequence>MPAAPTGHPDAHASGGAGVEDAGGLPTKMARRQRQEERPFVFANYPSRKVAIRLAYHGHLYDGLAKQEETPNTVEAYVLTALKRVRLIPQDGPHDLARCGRTDKGVSALGNAFSLTVRASSWPTDSPQKPPLDYCAMINSALPVTIRIVGWAYVGESFDARFSCVGRTYRYYFCHRGLNLEAMNNAAVRLKGVHNFRNFCKTDVVNVSNYERDVRSVGIVTSETLPELVSYLEIHANSFLYHQIRCTMEVLFLVGRGLEEPEVVTQLLERGDRKPVYPLADGRPLVLWDCHFEGLRWSISQRAFMVVEQELLDIATALLLRSSVADSMRSQLFAWYGGDTDAEGKMIAAQPSGGQIADRWSVSGCDWTDERTHASLRVRRYDLFALSRQREEGASGPLSSRPYTKLLDRETERSFGEEVEALSKKKRARFESNMEKKQKNL</sequence>
<evidence type="ECO:0000313" key="8">
    <source>
        <dbReference type="Proteomes" id="UP000284403"/>
    </source>
</evidence>
<dbReference type="InterPro" id="IPR020094">
    <property type="entry name" value="TruA/RsuA/RluB/E/F_N"/>
</dbReference>
<dbReference type="InterPro" id="IPR020097">
    <property type="entry name" value="PsdUridine_synth_TruA_a/b_dom"/>
</dbReference>
<protein>
    <recommendedName>
        <fullName evidence="4">tRNA pseudouridine synthase</fullName>
        <ecNumber evidence="4">5.4.99.12</ecNumber>
    </recommendedName>
</protein>
<accession>A0A3S5IUG7</accession>